<dbReference type="Gene3D" id="1.10.101.10">
    <property type="entry name" value="PGBD-like superfamily/PGBD"/>
    <property type="match status" value="1"/>
</dbReference>
<organism evidence="3 4">
    <name type="scientific">Henriciella mobilis</name>
    <dbReference type="NCBI Taxonomy" id="2305467"/>
    <lineage>
        <taxon>Bacteria</taxon>
        <taxon>Pseudomonadati</taxon>
        <taxon>Pseudomonadota</taxon>
        <taxon>Alphaproteobacteria</taxon>
        <taxon>Hyphomonadales</taxon>
        <taxon>Hyphomonadaceae</taxon>
        <taxon>Henriciella</taxon>
    </lineage>
</organism>
<dbReference type="Proteomes" id="UP000266385">
    <property type="component" value="Unassembled WGS sequence"/>
</dbReference>
<dbReference type="SUPFAM" id="SSF47090">
    <property type="entry name" value="PGBD-like"/>
    <property type="match status" value="1"/>
</dbReference>
<protein>
    <submittedName>
        <fullName evidence="3">DUF1036 domain-containing protein</fullName>
    </submittedName>
</protein>
<dbReference type="Pfam" id="PF01471">
    <property type="entry name" value="PG_binding_1"/>
    <property type="match status" value="1"/>
</dbReference>
<evidence type="ECO:0000256" key="1">
    <source>
        <dbReference type="SAM" id="SignalP"/>
    </source>
</evidence>
<dbReference type="OrthoDB" id="9806840at2"/>
<feature type="chain" id="PRO_5017359391" evidence="1">
    <location>
        <begin position="30"/>
        <end position="347"/>
    </location>
</feature>
<feature type="domain" description="Peptidoglycan binding-like" evidence="2">
    <location>
        <begin position="166"/>
        <end position="204"/>
    </location>
</feature>
<dbReference type="Pfam" id="PF06282">
    <property type="entry name" value="DUF1036"/>
    <property type="match status" value="2"/>
</dbReference>
<reference evidence="3 4" key="1">
    <citation type="submission" date="2018-08" db="EMBL/GenBank/DDBJ databases">
        <title>Henriciella mobilis sp. nov., isolated from seawater.</title>
        <authorList>
            <person name="Cheng H."/>
            <person name="Wu Y.-H."/>
            <person name="Xu X.-W."/>
            <person name="Guo L.-L."/>
        </authorList>
    </citation>
    <scope>NUCLEOTIDE SEQUENCE [LARGE SCALE GENOMIC DNA]</scope>
    <source>
        <strain evidence="3 4">JN25</strain>
    </source>
</reference>
<name>A0A399RAJ7_9PROT</name>
<dbReference type="EMBL" id="QWFX01000016">
    <property type="protein sequence ID" value="RIJ26732.1"/>
    <property type="molecule type" value="Genomic_DNA"/>
</dbReference>
<proteinExistence type="predicted"/>
<feature type="signal peptide" evidence="1">
    <location>
        <begin position="1"/>
        <end position="29"/>
    </location>
</feature>
<gene>
    <name evidence="3" type="ORF">D1223_17465</name>
</gene>
<accession>A0A399RAJ7</accession>
<sequence length="347" mass="38247">MVPARLFSKVCAAAAALGALWLTGLGAGAADAQAAKGWQLCNKTSYVIEASVGRYEGQGVVVEGWRRLRPGSCETALEGPLRPGIHYLFARSSNAHRGGRRIWGGDFPLCIDTTGSFSVESPKECTTMGLESRDFRPVLIENRNGWKTSLTETEEFDMEKAGAAGVQRLLADAGIYNGNIDGYIGRKTRAAIGEFLSQNSLDADTSDADLIDVLEQIAQERGRNIGLTLCNRTRNRIWSAIARRKGEGWESRGWWLLESGGCARVIDEPLLTAEHFVFAEMETENGTRTLKNATDPFCVSRTQFAIMGRKDCTAAAYREALFEATPPAENRRLLFEFFDRDFKEPES</sequence>
<evidence type="ECO:0000313" key="4">
    <source>
        <dbReference type="Proteomes" id="UP000266385"/>
    </source>
</evidence>
<keyword evidence="1" id="KW-0732">Signal</keyword>
<dbReference type="InterPro" id="IPR002477">
    <property type="entry name" value="Peptidoglycan-bd-like"/>
</dbReference>
<evidence type="ECO:0000259" key="2">
    <source>
        <dbReference type="Pfam" id="PF01471"/>
    </source>
</evidence>
<dbReference type="InterPro" id="IPR036365">
    <property type="entry name" value="PGBD-like_sf"/>
</dbReference>
<dbReference type="AlphaFoldDB" id="A0A399RAJ7"/>
<keyword evidence="4" id="KW-1185">Reference proteome</keyword>
<dbReference type="InterPro" id="IPR009380">
    <property type="entry name" value="DUF1036"/>
</dbReference>
<evidence type="ECO:0000313" key="3">
    <source>
        <dbReference type="EMBL" id="RIJ26732.1"/>
    </source>
</evidence>
<comment type="caution">
    <text evidence="3">The sequence shown here is derived from an EMBL/GenBank/DDBJ whole genome shotgun (WGS) entry which is preliminary data.</text>
</comment>
<dbReference type="InterPro" id="IPR036366">
    <property type="entry name" value="PGBDSf"/>
</dbReference>